<dbReference type="Gene3D" id="3.30.420.40">
    <property type="match status" value="1"/>
</dbReference>
<dbReference type="InterPro" id="IPR000905">
    <property type="entry name" value="Gcp-like_dom"/>
</dbReference>
<evidence type="ECO:0000313" key="3">
    <source>
        <dbReference type="Proteomes" id="UP000657200"/>
    </source>
</evidence>
<organism evidence="2 3">
    <name type="scientific">Acetobacter ghanensis</name>
    <dbReference type="NCBI Taxonomy" id="431306"/>
    <lineage>
        <taxon>Bacteria</taxon>
        <taxon>Pseudomonadati</taxon>
        <taxon>Pseudomonadota</taxon>
        <taxon>Alphaproteobacteria</taxon>
        <taxon>Acetobacterales</taxon>
        <taxon>Acetobacteraceae</taxon>
        <taxon>Acetobacter</taxon>
    </lineage>
</organism>
<dbReference type="Pfam" id="PF00814">
    <property type="entry name" value="TsaD"/>
    <property type="match status" value="1"/>
</dbReference>
<name>A0ABX0KNQ5_9PROT</name>
<comment type="caution">
    <text evidence="2">The sequence shown here is derived from an EMBL/GenBank/DDBJ whole genome shotgun (WGS) entry which is preliminary data.</text>
</comment>
<proteinExistence type="predicted"/>
<evidence type="ECO:0000259" key="1">
    <source>
        <dbReference type="Pfam" id="PF00814"/>
    </source>
</evidence>
<gene>
    <name evidence="2" type="primary">tsaB</name>
    <name evidence="2" type="ORF">GOB80_09975</name>
</gene>
<keyword evidence="3" id="KW-1185">Reference proteome</keyword>
<protein>
    <submittedName>
        <fullName evidence="2">tRNA (Adenosine(37)-N6)-threonylcarbamoyltransferase complex dimerization subunit type 1 TsaB</fullName>
    </submittedName>
</protein>
<sequence>MVVQRILVLDGSPAGEQASGTAACVANNAGQLHVLAYRQEAGKQAAEGVSLLAAEVLQQAGWSHAQSTAPDLVAVVVGPGSFTGLRASCAAAAGYAVGVGCPVVGVTRAEALAPELDAILAAQAEKVAGWLVVTAARRGRVFVEDAQGARAVTVADWVPPAGTWLVAGEACSELAFPSVIQSHVSHPDVKQIAVAALKRVEGELPPRSALPLYVDPPEAKLPANGLRAAPV</sequence>
<dbReference type="EMBL" id="WOTE01000005">
    <property type="protein sequence ID" value="NHO39998.1"/>
    <property type="molecule type" value="Genomic_DNA"/>
</dbReference>
<feature type="domain" description="Gcp-like" evidence="1">
    <location>
        <begin position="41"/>
        <end position="142"/>
    </location>
</feature>
<dbReference type="Proteomes" id="UP000657200">
    <property type="component" value="Unassembled WGS sequence"/>
</dbReference>
<dbReference type="SUPFAM" id="SSF53067">
    <property type="entry name" value="Actin-like ATPase domain"/>
    <property type="match status" value="1"/>
</dbReference>
<dbReference type="InterPro" id="IPR022496">
    <property type="entry name" value="T6A_TsaB"/>
</dbReference>
<evidence type="ECO:0000313" key="2">
    <source>
        <dbReference type="EMBL" id="NHO39998.1"/>
    </source>
</evidence>
<dbReference type="RefSeq" id="WP_059022805.1">
    <property type="nucleotide sequence ID" value="NZ_LN609302.1"/>
</dbReference>
<dbReference type="NCBIfam" id="TIGR03725">
    <property type="entry name" value="T6A_YeaZ"/>
    <property type="match status" value="1"/>
</dbReference>
<accession>A0ABX0KNQ5</accession>
<dbReference type="InterPro" id="IPR043129">
    <property type="entry name" value="ATPase_NBD"/>
</dbReference>
<reference evidence="2 3" key="1">
    <citation type="journal article" date="2020" name="Int. J. Syst. Evol. Microbiol.">
        <title>Novel acetic acid bacteria from cider fermentations: Acetobacter conturbans sp. nov. and Acetobacter fallax sp. nov.</title>
        <authorList>
            <person name="Sombolestani A.S."/>
            <person name="Cleenwerck I."/>
            <person name="Cnockaert M."/>
            <person name="Borremans W."/>
            <person name="Wieme A.D."/>
            <person name="De Vuyst L."/>
            <person name="Vandamme P."/>
        </authorList>
    </citation>
    <scope>NUCLEOTIDE SEQUENCE [LARGE SCALE GENOMIC DNA]</scope>
    <source>
        <strain evidence="2 3">LMG 23848</strain>
    </source>
</reference>